<feature type="compositionally biased region" description="Acidic residues" evidence="8">
    <location>
        <begin position="1"/>
        <end position="10"/>
    </location>
</feature>
<dbReference type="Pfam" id="PF09811">
    <property type="entry name" value="Yae1_N"/>
    <property type="match status" value="1"/>
</dbReference>
<feature type="compositionally biased region" description="Basic and acidic residues" evidence="8">
    <location>
        <begin position="11"/>
        <end position="23"/>
    </location>
</feature>
<dbReference type="InterPro" id="IPR038881">
    <property type="entry name" value="Yae1-like"/>
</dbReference>
<evidence type="ECO:0000256" key="7">
    <source>
        <dbReference type="ARBA" id="ARBA00023242"/>
    </source>
</evidence>
<evidence type="ECO:0000256" key="8">
    <source>
        <dbReference type="SAM" id="MobiDB-lite"/>
    </source>
</evidence>
<evidence type="ECO:0000259" key="9">
    <source>
        <dbReference type="Pfam" id="PF09811"/>
    </source>
</evidence>
<dbReference type="PANTHER" id="PTHR18829">
    <property type="entry name" value="PROTEIN YAE1 HOMOLOG"/>
    <property type="match status" value="1"/>
</dbReference>
<dbReference type="AlphaFoldDB" id="A0A9W8MLT4"/>
<comment type="caution">
    <text evidence="10">The sequence shown here is derived from an EMBL/GenBank/DDBJ whole genome shotgun (WGS) entry which is preliminary data.</text>
</comment>
<evidence type="ECO:0000313" key="11">
    <source>
        <dbReference type="Proteomes" id="UP001140091"/>
    </source>
</evidence>
<evidence type="ECO:0000256" key="6">
    <source>
        <dbReference type="ARBA" id="ARBA00022490"/>
    </source>
</evidence>
<evidence type="ECO:0000256" key="2">
    <source>
        <dbReference type="ARBA" id="ARBA00004496"/>
    </source>
</evidence>
<dbReference type="EMBL" id="JANBPK010000749">
    <property type="protein sequence ID" value="KAJ2933159.1"/>
    <property type="molecule type" value="Genomic_DNA"/>
</dbReference>
<organism evidence="10 11">
    <name type="scientific">Candolleomyces eurysporus</name>
    <dbReference type="NCBI Taxonomy" id="2828524"/>
    <lineage>
        <taxon>Eukaryota</taxon>
        <taxon>Fungi</taxon>
        <taxon>Dikarya</taxon>
        <taxon>Basidiomycota</taxon>
        <taxon>Agaricomycotina</taxon>
        <taxon>Agaricomycetes</taxon>
        <taxon>Agaricomycetidae</taxon>
        <taxon>Agaricales</taxon>
        <taxon>Agaricineae</taxon>
        <taxon>Psathyrellaceae</taxon>
        <taxon>Candolleomyces</taxon>
    </lineage>
</organism>
<evidence type="ECO:0000256" key="4">
    <source>
        <dbReference type="ARBA" id="ARBA00017286"/>
    </source>
</evidence>
<keyword evidence="11" id="KW-1185">Reference proteome</keyword>
<dbReference type="GO" id="GO:0005634">
    <property type="term" value="C:nucleus"/>
    <property type="evidence" value="ECO:0007669"/>
    <property type="project" value="UniProtKB-SubCell"/>
</dbReference>
<gene>
    <name evidence="10" type="ORF">H1R20_g3887</name>
</gene>
<dbReference type="InterPro" id="IPR019191">
    <property type="entry name" value="Essential_protein_Yae1_N"/>
</dbReference>
<comment type="similarity">
    <text evidence="3">Belongs to the YAE1 family.</text>
</comment>
<feature type="domain" description="Essential protein Yae1 N-terminal" evidence="9">
    <location>
        <begin position="31"/>
        <end position="69"/>
    </location>
</feature>
<dbReference type="OrthoDB" id="20086at2759"/>
<keyword evidence="6" id="KW-0963">Cytoplasm</keyword>
<evidence type="ECO:0000256" key="3">
    <source>
        <dbReference type="ARBA" id="ARBA00007096"/>
    </source>
</evidence>
<keyword evidence="7" id="KW-0539">Nucleus</keyword>
<protein>
    <recommendedName>
        <fullName evidence="5">Protein YAE1</fullName>
    </recommendedName>
    <alternativeName>
        <fullName evidence="4">Protein yae1</fullName>
    </alternativeName>
</protein>
<dbReference type="PANTHER" id="PTHR18829:SF0">
    <property type="entry name" value="PROTEIN YAE1 HOMOLOG"/>
    <property type="match status" value="1"/>
</dbReference>
<evidence type="ECO:0000313" key="10">
    <source>
        <dbReference type="EMBL" id="KAJ2933159.1"/>
    </source>
</evidence>
<name>A0A9W8MLT4_9AGAR</name>
<dbReference type="Proteomes" id="UP001140091">
    <property type="component" value="Unassembled WGS sequence"/>
</dbReference>
<proteinExistence type="inferred from homology"/>
<evidence type="ECO:0000256" key="1">
    <source>
        <dbReference type="ARBA" id="ARBA00004123"/>
    </source>
</evidence>
<evidence type="ECO:0000256" key="5">
    <source>
        <dbReference type="ARBA" id="ARBA00018400"/>
    </source>
</evidence>
<feature type="region of interest" description="Disordered" evidence="8">
    <location>
        <begin position="1"/>
        <end position="23"/>
    </location>
</feature>
<sequence length="191" mass="21033">MESPWDDDITNDTHNRESHWEKLSSDFTNTGYREGITAGKEGALQEGFDSGFAQTGAPLGRQVGRMRGISAAILALSNRGSLECDPHIVQETRTIASQLAEIRFSDIAPPDLEAVEHAREHMQSTGEDLVVDSEELEEKRDVESLGDMLAGMSAGSKVENKPRRPTIQDFEDLKKRLESVVGRLGLHAMLS</sequence>
<dbReference type="GO" id="GO:0005737">
    <property type="term" value="C:cytoplasm"/>
    <property type="evidence" value="ECO:0007669"/>
    <property type="project" value="UniProtKB-SubCell"/>
</dbReference>
<feature type="non-terminal residue" evidence="10">
    <location>
        <position position="191"/>
    </location>
</feature>
<comment type="subcellular location">
    <subcellularLocation>
        <location evidence="2">Cytoplasm</location>
    </subcellularLocation>
    <subcellularLocation>
        <location evidence="1">Nucleus</location>
    </subcellularLocation>
</comment>
<reference evidence="10" key="1">
    <citation type="submission" date="2022-06" db="EMBL/GenBank/DDBJ databases">
        <title>Genome Sequence of Candolleomyces eurysporus.</title>
        <authorList>
            <person name="Buettner E."/>
        </authorList>
    </citation>
    <scope>NUCLEOTIDE SEQUENCE</scope>
    <source>
        <strain evidence="10">VTCC 930004</strain>
    </source>
</reference>
<accession>A0A9W8MLT4</accession>